<reference evidence="3 8" key="1">
    <citation type="submission" date="2015-09" db="EMBL/GenBank/DDBJ databases">
        <authorList>
            <consortium name="Pathogen Informatics"/>
        </authorList>
    </citation>
    <scope>NUCLEOTIDE SEQUENCE [LARGE SCALE GENOMIC DNA]</scope>
    <source>
        <strain evidence="3 8">2789STDY5608854</strain>
    </source>
</reference>
<dbReference type="PANTHER" id="PTHR40032">
    <property type="entry name" value="EXPORTED PROTEIN-RELATED"/>
    <property type="match status" value="1"/>
</dbReference>
<feature type="signal peptide" evidence="1">
    <location>
        <begin position="1"/>
        <end position="21"/>
    </location>
</feature>
<organism evidence="7 9">
    <name type="scientific">Flavonifractor plautii</name>
    <name type="common">Fusobacterium plautii</name>
    <dbReference type="NCBI Taxonomy" id="292800"/>
    <lineage>
        <taxon>Bacteria</taxon>
        <taxon>Bacillati</taxon>
        <taxon>Bacillota</taxon>
        <taxon>Clostridia</taxon>
        <taxon>Eubacteriales</taxon>
        <taxon>Oscillospiraceae</taxon>
        <taxon>Flavonifractor</taxon>
    </lineage>
</organism>
<dbReference type="Proteomes" id="UP000095746">
    <property type="component" value="Unassembled WGS sequence"/>
</dbReference>
<dbReference type="EMBL" id="WKPR01000011">
    <property type="protein sequence ID" value="MSB20229.1"/>
    <property type="molecule type" value="Genomic_DNA"/>
</dbReference>
<dbReference type="PANTHER" id="PTHR40032:SF1">
    <property type="entry name" value="EXPORTED PROTEIN"/>
    <property type="match status" value="1"/>
</dbReference>
<dbReference type="Proteomes" id="UP000434475">
    <property type="component" value="Unassembled WGS sequence"/>
</dbReference>
<evidence type="ECO:0000259" key="2">
    <source>
        <dbReference type="Pfam" id="PF12671"/>
    </source>
</evidence>
<dbReference type="AlphaFoldDB" id="A0A174SGP8"/>
<proteinExistence type="predicted"/>
<evidence type="ECO:0000313" key="6">
    <source>
        <dbReference type="EMBL" id="MSB20229.1"/>
    </source>
</evidence>
<reference evidence="9 10" key="2">
    <citation type="journal article" date="2019" name="Nat. Med.">
        <title>A library of human gut bacterial isolates paired with longitudinal multiomics data enables mechanistic microbiome research.</title>
        <authorList>
            <person name="Poyet M."/>
            <person name="Groussin M."/>
            <person name="Gibbons S.M."/>
            <person name="Avila-Pacheco J."/>
            <person name="Jiang X."/>
            <person name="Kearney S.M."/>
            <person name="Perrotta A.R."/>
            <person name="Berdy B."/>
            <person name="Zhao S."/>
            <person name="Lieberman T.D."/>
            <person name="Swanson P.K."/>
            <person name="Smith M."/>
            <person name="Roesemann S."/>
            <person name="Alexander J.E."/>
            <person name="Rich S.A."/>
            <person name="Livny J."/>
            <person name="Vlamakis H."/>
            <person name="Clish C."/>
            <person name="Bullock K."/>
            <person name="Deik A."/>
            <person name="Scott J."/>
            <person name="Pierce K.A."/>
            <person name="Xavier R.J."/>
            <person name="Alm E.J."/>
        </authorList>
    </citation>
    <scope>NUCLEOTIDE SEQUENCE [LARGE SCALE GENOMIC DNA]</scope>
    <source>
        <strain evidence="6 10">BIOML-A2</strain>
        <strain evidence="7 9">BIOML-A5</strain>
    </source>
</reference>
<evidence type="ECO:0000313" key="10">
    <source>
        <dbReference type="Proteomes" id="UP000434475"/>
    </source>
</evidence>
<dbReference type="EMBL" id="WKPO01000069">
    <property type="protein sequence ID" value="MSB51273.1"/>
    <property type="molecule type" value="Genomic_DNA"/>
</dbReference>
<dbReference type="Proteomes" id="UP001211173">
    <property type="component" value="Unassembled WGS sequence"/>
</dbReference>
<reference evidence="4" key="3">
    <citation type="submission" date="2023-01" db="EMBL/GenBank/DDBJ databases">
        <title>Human gut microbiome strain richness.</title>
        <authorList>
            <person name="Chen-Liaw A."/>
        </authorList>
    </citation>
    <scope>NUCLEOTIDE SEQUENCE</scope>
    <source>
        <strain evidence="5">1001287st1_F4_1001285I_161205</strain>
        <strain evidence="4">2225st1_A6_2225SCRN_200828</strain>
    </source>
</reference>
<dbReference type="Pfam" id="PF12671">
    <property type="entry name" value="Amidase_6"/>
    <property type="match status" value="1"/>
</dbReference>
<protein>
    <submittedName>
        <fullName evidence="4">Amidase domain-containing protein</fullName>
    </submittedName>
    <submittedName>
        <fullName evidence="3">Putative amidase domain</fullName>
    </submittedName>
</protein>
<dbReference type="Proteomes" id="UP001211006">
    <property type="component" value="Unassembled WGS sequence"/>
</dbReference>
<dbReference type="EMBL" id="JAQLWO010000025">
    <property type="protein sequence ID" value="MDB7908031.1"/>
    <property type="molecule type" value="Genomic_DNA"/>
</dbReference>
<feature type="chain" id="PRO_5014252517" evidence="1">
    <location>
        <begin position="22"/>
        <end position="368"/>
    </location>
</feature>
<evidence type="ECO:0000313" key="3">
    <source>
        <dbReference type="EMBL" id="CUO40889.1"/>
    </source>
</evidence>
<dbReference type="Proteomes" id="UP000429811">
    <property type="component" value="Unassembled WGS sequence"/>
</dbReference>
<dbReference type="EMBL" id="JAQLWV010000048">
    <property type="protein sequence ID" value="MDB7935578.1"/>
    <property type="molecule type" value="Genomic_DNA"/>
</dbReference>
<sequence length="368" mass="40602">MKRLLCCIMALTMIGSATAFAAEPVDNSAIAEKALSEVTALYEDLYTITNAEAEVQNSTYDDMGNIIVDVVVSFDRTLKATCAEDMPYIQGLEIALTELTDPDEISAASAYIDAKKADLEDNYIGVAQDTYIELQVTVPIATARSNAAQAIGIDNIEYVGMNENVPAKELAPDSNQAMMESGQAAILNITERMATPSTRASTINSVIKNYDRVRARDYARDWSCTNGSLYDHATCHNPEYTFYASNDCTNFVSQCLVYGGLPTDSKWKPYTEPWKTTGNAGNGIRQYLTNNGLFFHSTNEKEAFAGSIINWLNSDGTNAGHVGLVDQNDTATMTFCAHTRCRRSCPWTGEKVDFYIPYWDSYEGDWTK</sequence>
<gene>
    <name evidence="3" type="ORF">ERS852411_01491</name>
    <name evidence="7" type="ORF">GKE90_21745</name>
    <name evidence="6" type="ORF">GKE97_11930</name>
    <name evidence="4" type="ORF">PND83_18765</name>
    <name evidence="5" type="ORF">PNE06_21050</name>
</gene>
<accession>A0A174SGP8</accession>
<dbReference type="EMBL" id="CYZT01000086">
    <property type="protein sequence ID" value="CUO40889.1"/>
    <property type="molecule type" value="Genomic_DNA"/>
</dbReference>
<feature type="domain" description="Putative amidase" evidence="2">
    <location>
        <begin position="209"/>
        <end position="348"/>
    </location>
</feature>
<evidence type="ECO:0000313" key="5">
    <source>
        <dbReference type="EMBL" id="MDB7935578.1"/>
    </source>
</evidence>
<evidence type="ECO:0000313" key="4">
    <source>
        <dbReference type="EMBL" id="MDB7908031.1"/>
    </source>
</evidence>
<dbReference type="RefSeq" id="WP_009259702.1">
    <property type="nucleotide sequence ID" value="NZ_BAABXT010000001.1"/>
</dbReference>
<keyword evidence="1" id="KW-0732">Signal</keyword>
<evidence type="ECO:0000313" key="8">
    <source>
        <dbReference type="Proteomes" id="UP000095746"/>
    </source>
</evidence>
<evidence type="ECO:0000313" key="7">
    <source>
        <dbReference type="EMBL" id="MSB51273.1"/>
    </source>
</evidence>
<name>A0A174SGP8_FLAPL</name>
<dbReference type="InterPro" id="IPR024301">
    <property type="entry name" value="Amidase_6"/>
</dbReference>
<evidence type="ECO:0000313" key="9">
    <source>
        <dbReference type="Proteomes" id="UP000429811"/>
    </source>
</evidence>
<evidence type="ECO:0000256" key="1">
    <source>
        <dbReference type="SAM" id="SignalP"/>
    </source>
</evidence>